<keyword evidence="4 5" id="KW-0862">Zinc</keyword>
<evidence type="ECO:0000256" key="5">
    <source>
        <dbReference type="PROSITE-ProRule" id="PRU00207"/>
    </source>
</evidence>
<dbReference type="Proteomes" id="UP000821837">
    <property type="component" value="Unassembled WGS sequence"/>
</dbReference>
<evidence type="ECO:0000256" key="3">
    <source>
        <dbReference type="ARBA" id="ARBA00022786"/>
    </source>
</evidence>
<gene>
    <name evidence="8" type="ORF">HPB52_015236</name>
</gene>
<organism evidence="8 9">
    <name type="scientific">Rhipicephalus sanguineus</name>
    <name type="common">Brown dog tick</name>
    <name type="synonym">Ixodes sanguineus</name>
    <dbReference type="NCBI Taxonomy" id="34632"/>
    <lineage>
        <taxon>Eukaryota</taxon>
        <taxon>Metazoa</taxon>
        <taxon>Ecdysozoa</taxon>
        <taxon>Arthropoda</taxon>
        <taxon>Chelicerata</taxon>
        <taxon>Arachnida</taxon>
        <taxon>Acari</taxon>
        <taxon>Parasitiformes</taxon>
        <taxon>Ixodida</taxon>
        <taxon>Ixodoidea</taxon>
        <taxon>Ixodidae</taxon>
        <taxon>Rhipicephalinae</taxon>
        <taxon>Rhipicephalus</taxon>
        <taxon>Rhipicephalus</taxon>
    </lineage>
</organism>
<dbReference type="InterPro" id="IPR001293">
    <property type="entry name" value="Znf_TRAF"/>
</dbReference>
<evidence type="ECO:0000256" key="2">
    <source>
        <dbReference type="ARBA" id="ARBA00022771"/>
    </source>
</evidence>
<keyword evidence="1 5" id="KW-0479">Metal-binding</keyword>
<evidence type="ECO:0000256" key="6">
    <source>
        <dbReference type="SAM" id="MobiDB-lite"/>
    </source>
</evidence>
<dbReference type="EMBL" id="JABSTV010001255">
    <property type="protein sequence ID" value="KAH7935934.1"/>
    <property type="molecule type" value="Genomic_DNA"/>
</dbReference>
<dbReference type="Pfam" id="PF15965">
    <property type="entry name" value="zf-TRAF_2"/>
    <property type="match status" value="1"/>
</dbReference>
<keyword evidence="3" id="KW-0833">Ubl conjugation pathway</keyword>
<keyword evidence="9" id="KW-1185">Reference proteome</keyword>
<dbReference type="PROSITE" id="PS50145">
    <property type="entry name" value="ZF_TRAF"/>
    <property type="match status" value="1"/>
</dbReference>
<accession>A0A9D4PBX9</accession>
<evidence type="ECO:0000256" key="1">
    <source>
        <dbReference type="ARBA" id="ARBA00022723"/>
    </source>
</evidence>
<dbReference type="InterPro" id="IPR013083">
    <property type="entry name" value="Znf_RING/FYVE/PHD"/>
</dbReference>
<reference evidence="8" key="2">
    <citation type="submission" date="2021-09" db="EMBL/GenBank/DDBJ databases">
        <authorList>
            <person name="Jia N."/>
            <person name="Wang J."/>
            <person name="Shi W."/>
            <person name="Du L."/>
            <person name="Sun Y."/>
            <person name="Zhan W."/>
            <person name="Jiang J."/>
            <person name="Wang Q."/>
            <person name="Zhang B."/>
            <person name="Ji P."/>
            <person name="Sakyi L.B."/>
            <person name="Cui X."/>
            <person name="Yuan T."/>
            <person name="Jiang B."/>
            <person name="Yang W."/>
            <person name="Lam T.T.-Y."/>
            <person name="Chang Q."/>
            <person name="Ding S."/>
            <person name="Wang X."/>
            <person name="Zhu J."/>
            <person name="Ruan X."/>
            <person name="Zhao L."/>
            <person name="Wei J."/>
            <person name="Que T."/>
            <person name="Du C."/>
            <person name="Cheng J."/>
            <person name="Dai P."/>
            <person name="Han X."/>
            <person name="Huang E."/>
            <person name="Gao Y."/>
            <person name="Liu J."/>
            <person name="Shao H."/>
            <person name="Ye R."/>
            <person name="Li L."/>
            <person name="Wei W."/>
            <person name="Wang X."/>
            <person name="Wang C."/>
            <person name="Huo Q."/>
            <person name="Li W."/>
            <person name="Guo W."/>
            <person name="Chen H."/>
            <person name="Chen S."/>
            <person name="Zhou L."/>
            <person name="Zhou L."/>
            <person name="Ni X."/>
            <person name="Tian J."/>
            <person name="Zhou Y."/>
            <person name="Sheng Y."/>
            <person name="Liu T."/>
            <person name="Pan Y."/>
            <person name="Xia L."/>
            <person name="Li J."/>
            <person name="Zhao F."/>
            <person name="Cao W."/>
        </authorList>
    </citation>
    <scope>NUCLEOTIDE SEQUENCE</scope>
    <source>
        <strain evidence="8">Rsan-2018</strain>
        <tissue evidence="8">Larvae</tissue>
    </source>
</reference>
<comment type="caution">
    <text evidence="8">The sequence shown here is derived from an EMBL/GenBank/DDBJ whole genome shotgun (WGS) entry which is preliminary data.</text>
</comment>
<dbReference type="InterPro" id="IPR043013">
    <property type="entry name" value="Znf_TRAF_N"/>
</dbReference>
<dbReference type="GO" id="GO:0061630">
    <property type="term" value="F:ubiquitin protein ligase activity"/>
    <property type="evidence" value="ECO:0007669"/>
    <property type="project" value="InterPro"/>
</dbReference>
<evidence type="ECO:0000313" key="8">
    <source>
        <dbReference type="EMBL" id="KAH7935934.1"/>
    </source>
</evidence>
<dbReference type="AlphaFoldDB" id="A0A9D4PBX9"/>
<dbReference type="InterPro" id="IPR001810">
    <property type="entry name" value="F-box_dom"/>
</dbReference>
<feature type="zinc finger region" description="TRAF-type" evidence="5">
    <location>
        <begin position="52"/>
        <end position="94"/>
    </location>
</feature>
<evidence type="ECO:0000259" key="7">
    <source>
        <dbReference type="PROSITE" id="PS50145"/>
    </source>
</evidence>
<dbReference type="PANTHER" id="PTHR15933">
    <property type="entry name" value="PROTEIN CBG16327"/>
    <property type="match status" value="1"/>
</dbReference>
<dbReference type="GO" id="GO:0008270">
    <property type="term" value="F:zinc ion binding"/>
    <property type="evidence" value="ECO:0007669"/>
    <property type="project" value="UniProtKB-KW"/>
</dbReference>
<dbReference type="InterPro" id="IPR031890">
    <property type="entry name" value="Fbxo30/Fbxo40"/>
</dbReference>
<name>A0A9D4PBX9_RHISA</name>
<dbReference type="Pfam" id="PF15966">
    <property type="entry name" value="F-box_4"/>
    <property type="match status" value="1"/>
</dbReference>
<keyword evidence="2 5" id="KW-0863">Zinc-finger</keyword>
<protein>
    <recommendedName>
        <fullName evidence="7">TRAF-type domain-containing protein</fullName>
    </recommendedName>
</protein>
<dbReference type="Gene3D" id="3.30.40.10">
    <property type="entry name" value="Zinc/RING finger domain, C3HC4 (zinc finger)"/>
    <property type="match status" value="1"/>
</dbReference>
<dbReference type="VEuPathDB" id="VectorBase:RSAN_049502"/>
<proteinExistence type="predicted"/>
<sequence>MAAEEDPIHPHCLNCVNVAKCSARLEKRISCQIVHCKLECGASFHACKGDEHQLLCANVKVPCANAVNGCPAWMLRNQLGSHLQHCPASLVFCTAEWNRWGWRRSITMRDPQYVHRQCADQSGRLQLDFALAMRDLRSLTDKDIRRPKPIPKKSKDGTAVPVAAPPVDIGSTGSHRYPYNGRCSSGSYGGVPIASLLNGYINMQEGKKSDLSSAITDAEIQRLKEAKKKHIEEEHKSMRLAGARYAWRHDLDLNTELCVEFLTRYQVKPDTVYTFSCSQVFRRDEYAWHYQNVHRDIHCGLNGWLEHRCPLAQYGCTYSRRMFHPILPGSQLVFSEVLESFGLSFTSAVDGARPSENGDAGESEVLKAALQSSVEKAKPNGKGDAHEGARPCLANGHLHTSGACNETGGATKSSGKTLSDLPFEVRPGWATGIFSVLLHVVSKQVLLEVHFLFQILQFIAGFLDAFSLNNLSLVSKRLRDVSCSLLTSRGMVVLKWERLGKRCWNVRSESWYFSNGFSPITDWVLSDEEHMSNHLKQCRYFEPNIKKRPTAVCFGIGNSRPKTMIHVVL</sequence>
<dbReference type="Gene3D" id="3.30.40.150">
    <property type="entry name" value="TRAF-like zinc-finger, N-terminal subdomain"/>
    <property type="match status" value="1"/>
</dbReference>
<dbReference type="SUPFAM" id="SSF49599">
    <property type="entry name" value="TRAF domain-like"/>
    <property type="match status" value="1"/>
</dbReference>
<evidence type="ECO:0000256" key="4">
    <source>
        <dbReference type="ARBA" id="ARBA00022833"/>
    </source>
</evidence>
<dbReference type="PANTHER" id="PTHR15933:SF20">
    <property type="entry name" value="F-BOX DOMAIN-CONTAINING PROTEIN"/>
    <property type="match status" value="1"/>
</dbReference>
<reference evidence="8" key="1">
    <citation type="journal article" date="2020" name="Cell">
        <title>Large-Scale Comparative Analyses of Tick Genomes Elucidate Their Genetic Diversity and Vector Capacities.</title>
        <authorList>
            <consortium name="Tick Genome and Microbiome Consortium (TIGMIC)"/>
            <person name="Jia N."/>
            <person name="Wang J."/>
            <person name="Shi W."/>
            <person name="Du L."/>
            <person name="Sun Y."/>
            <person name="Zhan W."/>
            <person name="Jiang J.F."/>
            <person name="Wang Q."/>
            <person name="Zhang B."/>
            <person name="Ji P."/>
            <person name="Bell-Sakyi L."/>
            <person name="Cui X.M."/>
            <person name="Yuan T.T."/>
            <person name="Jiang B.G."/>
            <person name="Yang W.F."/>
            <person name="Lam T.T."/>
            <person name="Chang Q.C."/>
            <person name="Ding S.J."/>
            <person name="Wang X.J."/>
            <person name="Zhu J.G."/>
            <person name="Ruan X.D."/>
            <person name="Zhao L."/>
            <person name="Wei J.T."/>
            <person name="Ye R.Z."/>
            <person name="Que T.C."/>
            <person name="Du C.H."/>
            <person name="Zhou Y.H."/>
            <person name="Cheng J.X."/>
            <person name="Dai P.F."/>
            <person name="Guo W.B."/>
            <person name="Han X.H."/>
            <person name="Huang E.J."/>
            <person name="Li L.F."/>
            <person name="Wei W."/>
            <person name="Gao Y.C."/>
            <person name="Liu J.Z."/>
            <person name="Shao H.Z."/>
            <person name="Wang X."/>
            <person name="Wang C.C."/>
            <person name="Yang T.C."/>
            <person name="Huo Q.B."/>
            <person name="Li W."/>
            <person name="Chen H.Y."/>
            <person name="Chen S.E."/>
            <person name="Zhou L.G."/>
            <person name="Ni X.B."/>
            <person name="Tian J.H."/>
            <person name="Sheng Y."/>
            <person name="Liu T."/>
            <person name="Pan Y.S."/>
            <person name="Xia L.Y."/>
            <person name="Li J."/>
            <person name="Zhao F."/>
            <person name="Cao W.C."/>
        </authorList>
    </citation>
    <scope>NUCLEOTIDE SEQUENCE</scope>
    <source>
        <strain evidence="8">Rsan-2018</strain>
    </source>
</reference>
<feature type="region of interest" description="Disordered" evidence="6">
    <location>
        <begin position="144"/>
        <end position="167"/>
    </location>
</feature>
<feature type="domain" description="TRAF-type" evidence="7">
    <location>
        <begin position="52"/>
        <end position="94"/>
    </location>
</feature>
<evidence type="ECO:0000313" key="9">
    <source>
        <dbReference type="Proteomes" id="UP000821837"/>
    </source>
</evidence>